<comment type="caution">
    <text evidence="1">The sequence shown here is derived from an EMBL/GenBank/DDBJ whole genome shotgun (WGS) entry which is preliminary data.</text>
</comment>
<sequence>MKGKTANLLFGTGLLFLALGSIGIERASAAELTSFQNALATPYSPKGWNFYWNKGGAIGSSANYTSFRGFVAPDFYYTTDLTFPGSGDGAYAFFGNLKSYPNAIDNTGPGGHPGRGSSQASDGIERFVIAAYTVESAGVYGIQNLLLTNVDYTFPSTDGVTLRIYVNNRLKLSGGTTAGYNQSLKLTFFDLGNLLANDTIYVAIGSGATDRGDSFSLRYGIDFQSSVTGLAPLSTKLGSFSAFSESPLEPAADTPEPSMLLGLLSLFSIGLVRSKNSSAR</sequence>
<evidence type="ECO:0000313" key="1">
    <source>
        <dbReference type="EMBL" id="MEG3439441.1"/>
    </source>
</evidence>
<accession>A0AAW9QYU6</accession>
<name>A0AAW9QYU6_9CHRO</name>
<dbReference type="AlphaFoldDB" id="A0AAW9QYU6"/>
<proteinExistence type="predicted"/>
<dbReference type="RefSeq" id="WP_332866926.1">
    <property type="nucleotide sequence ID" value="NZ_JBAFSM010000048.1"/>
</dbReference>
<gene>
    <name evidence="1" type="ORF">V0288_20105</name>
</gene>
<reference evidence="1 2" key="1">
    <citation type="submission" date="2024-01" db="EMBL/GenBank/DDBJ databases">
        <title>Genomic insights into the taxonomy and metabolism of the cyanobacterium Pannus brasiliensis CCIBt3594.</title>
        <authorList>
            <person name="Machado M."/>
            <person name="Botero N.B."/>
            <person name="Andreote A.P.D."/>
            <person name="Feitosa A.M.T."/>
            <person name="Popin R."/>
            <person name="Sivonen K."/>
            <person name="Fiore M.F."/>
        </authorList>
    </citation>
    <scope>NUCLEOTIDE SEQUENCE [LARGE SCALE GENOMIC DNA]</scope>
    <source>
        <strain evidence="1 2">CCIBt3594</strain>
    </source>
</reference>
<protein>
    <recommendedName>
        <fullName evidence="3">PEP-CTERM sorting domain-containing protein</fullName>
    </recommendedName>
</protein>
<dbReference type="Proteomes" id="UP001328733">
    <property type="component" value="Unassembled WGS sequence"/>
</dbReference>
<keyword evidence="2" id="KW-1185">Reference proteome</keyword>
<evidence type="ECO:0000313" key="2">
    <source>
        <dbReference type="Proteomes" id="UP001328733"/>
    </source>
</evidence>
<dbReference type="EMBL" id="JBAFSM010000048">
    <property type="protein sequence ID" value="MEG3439441.1"/>
    <property type="molecule type" value="Genomic_DNA"/>
</dbReference>
<evidence type="ECO:0008006" key="3">
    <source>
        <dbReference type="Google" id="ProtNLM"/>
    </source>
</evidence>
<organism evidence="1 2">
    <name type="scientific">Pannus brasiliensis CCIBt3594</name>
    <dbReference type="NCBI Taxonomy" id="1427578"/>
    <lineage>
        <taxon>Bacteria</taxon>
        <taxon>Bacillati</taxon>
        <taxon>Cyanobacteriota</taxon>
        <taxon>Cyanophyceae</taxon>
        <taxon>Oscillatoriophycideae</taxon>
        <taxon>Chroococcales</taxon>
        <taxon>Microcystaceae</taxon>
        <taxon>Pannus</taxon>
    </lineage>
</organism>